<evidence type="ECO:0000256" key="9">
    <source>
        <dbReference type="ARBA" id="ARBA00022984"/>
    </source>
</evidence>
<evidence type="ECO:0000256" key="16">
    <source>
        <dbReference type="ARBA" id="ARBA00047594"/>
    </source>
</evidence>
<evidence type="ECO:0000256" key="4">
    <source>
        <dbReference type="ARBA" id="ARBA00021581"/>
    </source>
</evidence>
<evidence type="ECO:0000256" key="7">
    <source>
        <dbReference type="ARBA" id="ARBA00022801"/>
    </source>
</evidence>
<evidence type="ECO:0000256" key="17">
    <source>
        <dbReference type="HAMAP-Rule" id="MF_01006"/>
    </source>
</evidence>
<feature type="transmembrane region" description="Helical" evidence="17">
    <location>
        <begin position="138"/>
        <end position="156"/>
    </location>
</feature>
<evidence type="ECO:0000256" key="14">
    <source>
        <dbReference type="ARBA" id="ARBA00032707"/>
    </source>
</evidence>
<feature type="transmembrane region" description="Helical" evidence="17">
    <location>
        <begin position="93"/>
        <end position="111"/>
    </location>
</feature>
<comment type="catalytic activity">
    <reaction evidence="16 17">
        <text>di-trans,octa-cis-undecaprenyl diphosphate + H2O = di-trans,octa-cis-undecaprenyl phosphate + phosphate + H(+)</text>
        <dbReference type="Rhea" id="RHEA:28094"/>
        <dbReference type="ChEBI" id="CHEBI:15377"/>
        <dbReference type="ChEBI" id="CHEBI:15378"/>
        <dbReference type="ChEBI" id="CHEBI:43474"/>
        <dbReference type="ChEBI" id="CHEBI:58405"/>
        <dbReference type="ChEBI" id="CHEBI:60392"/>
        <dbReference type="EC" id="3.6.1.27"/>
    </reaction>
</comment>
<reference evidence="18 19" key="1">
    <citation type="submission" date="2020-04" db="EMBL/GenBank/DDBJ databases">
        <authorList>
            <person name="Basu S."/>
            <person name="Maruthanayagam V."/>
            <person name="Chakraborty S."/>
            <person name="Pramanik A."/>
            <person name="Mukherjee J."/>
            <person name="Brink B."/>
        </authorList>
    </citation>
    <scope>NUCLEOTIDE SEQUENCE [LARGE SCALE GENOMIC DNA]</scope>
    <source>
        <strain evidence="18 19">AP17</strain>
    </source>
</reference>
<feature type="transmembrane region" description="Helical" evidence="17">
    <location>
        <begin position="241"/>
        <end position="259"/>
    </location>
</feature>
<evidence type="ECO:0000256" key="12">
    <source>
        <dbReference type="ARBA" id="ARBA00023251"/>
    </source>
</evidence>
<dbReference type="HAMAP" id="MF_01006">
    <property type="entry name" value="Undec_diphosphatase"/>
    <property type="match status" value="1"/>
</dbReference>
<keyword evidence="7 17" id="KW-0378">Hydrolase</keyword>
<accession>A0A6H1TV73</accession>
<comment type="function">
    <text evidence="17">Catalyzes the dephosphorylation of undecaprenyl diphosphate (UPP). Confers resistance to bacitracin.</text>
</comment>
<sequence length="333" mass="35286">MTFSRTQWVRFVGIAALLATIAAIAIGHPLAVAAPLTGAEPSATAGLSAPPEMNWFEAFILGMVQGLTEFIPISSTAHLKVVPVLLGWGDPGVSFSAVIQLGSIAAVLWYFRQDLGDLSNGALRAVIRREYDDPDFRIVLGIILGTIPIACVGLLLKASASQFYEQTLRSLTAIAIVSIVMSALLALAERIGRRKRHFGQLELADGVLMGLAQTMALIPGVSRSGSTITAGLYLGLDRASAARFSFLLGIPAITLAGVVELKDLLAEIASGSLQGGLLPLGVGLLSSTVFSYAAISWLIQFLQKRSTFVFVWYRLAFGVALLAIVFSGVEFAH</sequence>
<dbReference type="EMBL" id="CP051167">
    <property type="protein sequence ID" value="QIZ70047.1"/>
    <property type="molecule type" value="Genomic_DNA"/>
</dbReference>
<keyword evidence="13 17" id="KW-0961">Cell wall biogenesis/degradation</keyword>
<gene>
    <name evidence="17" type="primary">uppP</name>
    <name evidence="18" type="ORF">HCG48_05250</name>
</gene>
<dbReference type="Pfam" id="PF02673">
    <property type="entry name" value="BacA"/>
    <property type="match status" value="1"/>
</dbReference>
<dbReference type="PANTHER" id="PTHR30622">
    <property type="entry name" value="UNDECAPRENYL-DIPHOSPHATASE"/>
    <property type="match status" value="1"/>
</dbReference>
<dbReference type="GO" id="GO:0050380">
    <property type="term" value="F:undecaprenyl-diphosphatase activity"/>
    <property type="evidence" value="ECO:0007669"/>
    <property type="project" value="UniProtKB-UniRule"/>
</dbReference>
<keyword evidence="12 17" id="KW-0046">Antibiotic resistance</keyword>
<keyword evidence="6 17" id="KW-0812">Transmembrane</keyword>
<feature type="transmembrane region" description="Helical" evidence="17">
    <location>
        <begin position="279"/>
        <end position="299"/>
    </location>
</feature>
<evidence type="ECO:0000256" key="15">
    <source>
        <dbReference type="ARBA" id="ARBA00032932"/>
    </source>
</evidence>
<dbReference type="GO" id="GO:0046677">
    <property type="term" value="P:response to antibiotic"/>
    <property type="evidence" value="ECO:0007669"/>
    <property type="project" value="UniProtKB-UniRule"/>
</dbReference>
<feature type="transmembrane region" description="Helical" evidence="17">
    <location>
        <begin position="311"/>
        <end position="329"/>
    </location>
</feature>
<evidence type="ECO:0000256" key="8">
    <source>
        <dbReference type="ARBA" id="ARBA00022960"/>
    </source>
</evidence>
<keyword evidence="11 17" id="KW-0472">Membrane</keyword>
<comment type="subcellular location">
    <subcellularLocation>
        <location evidence="1 17">Cell membrane</location>
        <topology evidence="1 17">Multi-pass membrane protein</topology>
    </subcellularLocation>
</comment>
<dbReference type="GO" id="GO:0071555">
    <property type="term" value="P:cell wall organization"/>
    <property type="evidence" value="ECO:0007669"/>
    <property type="project" value="UniProtKB-KW"/>
</dbReference>
<keyword evidence="10 17" id="KW-1133">Transmembrane helix</keyword>
<feature type="transmembrane region" description="Helical" evidence="17">
    <location>
        <begin position="168"/>
        <end position="188"/>
    </location>
</feature>
<dbReference type="PANTHER" id="PTHR30622:SF4">
    <property type="entry name" value="UNDECAPRENYL-DIPHOSPHATASE"/>
    <property type="match status" value="1"/>
</dbReference>
<dbReference type="NCBIfam" id="TIGR00753">
    <property type="entry name" value="undec_PP_bacA"/>
    <property type="match status" value="1"/>
</dbReference>
<organism evidence="18 19">
    <name type="scientific">Oxynema aestuarii AP17</name>
    <dbReference type="NCBI Taxonomy" id="2064643"/>
    <lineage>
        <taxon>Bacteria</taxon>
        <taxon>Bacillati</taxon>
        <taxon>Cyanobacteriota</taxon>
        <taxon>Cyanophyceae</taxon>
        <taxon>Oscillatoriophycideae</taxon>
        <taxon>Oscillatoriales</taxon>
        <taxon>Oscillatoriaceae</taxon>
        <taxon>Oxynema</taxon>
        <taxon>Oxynema aestuarii</taxon>
    </lineage>
</organism>
<evidence type="ECO:0000256" key="6">
    <source>
        <dbReference type="ARBA" id="ARBA00022692"/>
    </source>
</evidence>
<evidence type="ECO:0000256" key="3">
    <source>
        <dbReference type="ARBA" id="ARBA00012374"/>
    </source>
</evidence>
<evidence type="ECO:0000256" key="13">
    <source>
        <dbReference type="ARBA" id="ARBA00023316"/>
    </source>
</evidence>
<evidence type="ECO:0000313" key="19">
    <source>
        <dbReference type="Proteomes" id="UP000500857"/>
    </source>
</evidence>
<evidence type="ECO:0000256" key="11">
    <source>
        <dbReference type="ARBA" id="ARBA00023136"/>
    </source>
</evidence>
<dbReference type="Proteomes" id="UP000500857">
    <property type="component" value="Chromosome"/>
</dbReference>
<protein>
    <recommendedName>
        <fullName evidence="4 17">Undecaprenyl-diphosphatase</fullName>
        <ecNumber evidence="3 17">3.6.1.27</ecNumber>
    </recommendedName>
    <alternativeName>
        <fullName evidence="15 17">Bacitracin resistance protein</fullName>
    </alternativeName>
    <alternativeName>
        <fullName evidence="14 17">Undecaprenyl pyrophosphate phosphatase</fullName>
    </alternativeName>
</protein>
<evidence type="ECO:0000256" key="5">
    <source>
        <dbReference type="ARBA" id="ARBA00022475"/>
    </source>
</evidence>
<dbReference type="NCBIfam" id="NF001394">
    <property type="entry name" value="PRK00281.2-5"/>
    <property type="match status" value="1"/>
</dbReference>
<dbReference type="KEGG" id="oxy:HCG48_05250"/>
<evidence type="ECO:0000313" key="18">
    <source>
        <dbReference type="EMBL" id="QIZ70047.1"/>
    </source>
</evidence>
<evidence type="ECO:0000256" key="10">
    <source>
        <dbReference type="ARBA" id="ARBA00022989"/>
    </source>
</evidence>
<keyword evidence="9 17" id="KW-0573">Peptidoglycan synthesis</keyword>
<name>A0A6H1TV73_9CYAN</name>
<dbReference type="AlphaFoldDB" id="A0A6H1TV73"/>
<keyword evidence="8 17" id="KW-0133">Cell shape</keyword>
<evidence type="ECO:0000256" key="2">
    <source>
        <dbReference type="ARBA" id="ARBA00010621"/>
    </source>
</evidence>
<dbReference type="GO" id="GO:0009252">
    <property type="term" value="P:peptidoglycan biosynthetic process"/>
    <property type="evidence" value="ECO:0007669"/>
    <property type="project" value="UniProtKB-KW"/>
</dbReference>
<comment type="similarity">
    <text evidence="2 17">Belongs to the UppP family.</text>
</comment>
<dbReference type="EC" id="3.6.1.27" evidence="3 17"/>
<dbReference type="GO" id="GO:0005886">
    <property type="term" value="C:plasma membrane"/>
    <property type="evidence" value="ECO:0007669"/>
    <property type="project" value="UniProtKB-SubCell"/>
</dbReference>
<keyword evidence="5 17" id="KW-1003">Cell membrane</keyword>
<dbReference type="InterPro" id="IPR003824">
    <property type="entry name" value="UppP"/>
</dbReference>
<keyword evidence="19" id="KW-1185">Reference proteome</keyword>
<evidence type="ECO:0000256" key="1">
    <source>
        <dbReference type="ARBA" id="ARBA00004651"/>
    </source>
</evidence>
<comment type="miscellaneous">
    <text evidence="17">Bacitracin is thought to be involved in the inhibition of peptidoglycan synthesis by sequestering undecaprenyl diphosphate, thereby reducing the pool of lipid carrier available.</text>
</comment>
<dbReference type="GO" id="GO:0008360">
    <property type="term" value="P:regulation of cell shape"/>
    <property type="evidence" value="ECO:0007669"/>
    <property type="project" value="UniProtKB-KW"/>
</dbReference>
<proteinExistence type="inferred from homology"/>